<dbReference type="SUPFAM" id="SSF64484">
    <property type="entry name" value="beta and beta-prime subunits of DNA dependent RNA-polymerase"/>
    <property type="match status" value="1"/>
</dbReference>
<dbReference type="AlphaFoldDB" id="A0AAN7UAE6"/>
<evidence type="ECO:0000256" key="2">
    <source>
        <dbReference type="ARBA" id="ARBA00006460"/>
    </source>
</evidence>
<evidence type="ECO:0000256" key="1">
    <source>
        <dbReference type="ARBA" id="ARBA00004123"/>
    </source>
</evidence>
<dbReference type="CDD" id="cd02736">
    <property type="entry name" value="RNAP_III_Rpc1_C"/>
    <property type="match status" value="1"/>
</dbReference>
<dbReference type="Pfam" id="PF04998">
    <property type="entry name" value="RNA_pol_Rpb1_5"/>
    <property type="match status" value="1"/>
</dbReference>
<dbReference type="Proteomes" id="UP001305414">
    <property type="component" value="Unassembled WGS sequence"/>
</dbReference>
<evidence type="ECO:0000256" key="4">
    <source>
        <dbReference type="ARBA" id="ARBA00022723"/>
    </source>
</evidence>
<dbReference type="EC" id="2.7.7.6" evidence="3"/>
<organism evidence="10 11">
    <name type="scientific">Xylaria bambusicola</name>
    <dbReference type="NCBI Taxonomy" id="326684"/>
    <lineage>
        <taxon>Eukaryota</taxon>
        <taxon>Fungi</taxon>
        <taxon>Dikarya</taxon>
        <taxon>Ascomycota</taxon>
        <taxon>Pezizomycotina</taxon>
        <taxon>Sordariomycetes</taxon>
        <taxon>Xylariomycetidae</taxon>
        <taxon>Xylariales</taxon>
        <taxon>Xylariaceae</taxon>
        <taxon>Xylaria</taxon>
    </lineage>
</organism>
<dbReference type="GO" id="GO:0003677">
    <property type="term" value="F:DNA binding"/>
    <property type="evidence" value="ECO:0007669"/>
    <property type="project" value="InterPro"/>
</dbReference>
<name>A0AAN7UAE6_9PEZI</name>
<evidence type="ECO:0000259" key="9">
    <source>
        <dbReference type="Pfam" id="PF04998"/>
    </source>
</evidence>
<dbReference type="FunFam" id="1.10.150.390:FF:000004">
    <property type="entry name" value="DNA-directed RNA polymerase subunit"/>
    <property type="match status" value="1"/>
</dbReference>
<evidence type="ECO:0000256" key="7">
    <source>
        <dbReference type="ARBA" id="ARBA00023242"/>
    </source>
</evidence>
<accession>A0AAN7UAE6</accession>
<sequence>MASERAAKVSEKTLRYFIGLCLEKYSKAHVEPGHAVGAVGAQSIGEPGTQMTLKTFHFAGVAGMSITQGVPRIKEIINASKTISTPVISCPLQNPKSLEAAKIVRARIEKTCVEDVLRYLDDEWQPHRSFITLHIDTETLEGMHLGIKLGDIVNAIAKQKKLKIQKTDMQVFEQDASIEITVRALDVDPSKRTTRTKTATEIMADLSVRISHLKRVLPLVPISGYPEASRAIVQQSEKDSTNTVLVEGYGLRQCMNTEGVLGTKVVTNSVIECRDVLGIEAARTTIAKEIGVVMDMMNIDPRHMQLLADVMTYKGEILGITRFGLSKMRDSVLQLASFEKTADHLFDAASAMKTDPIEGVSEKIIMGETMSVGTGAFQVVRRLNLLDEHFTIMPTVFEDAWAQIEEKPIKRTRKGGL</sequence>
<evidence type="ECO:0000256" key="6">
    <source>
        <dbReference type="ARBA" id="ARBA00022842"/>
    </source>
</evidence>
<evidence type="ECO:0000256" key="5">
    <source>
        <dbReference type="ARBA" id="ARBA00022833"/>
    </source>
</evidence>
<proteinExistence type="inferred from homology"/>
<keyword evidence="6" id="KW-0460">Magnesium</keyword>
<dbReference type="EMBL" id="JAWHQM010000009">
    <property type="protein sequence ID" value="KAK5628585.1"/>
    <property type="molecule type" value="Genomic_DNA"/>
</dbReference>
<keyword evidence="4" id="KW-0479">Metal-binding</keyword>
<dbReference type="InterPro" id="IPR015700">
    <property type="entry name" value="RPC1"/>
</dbReference>
<keyword evidence="5" id="KW-0862">Zinc</keyword>
<reference evidence="10 11" key="1">
    <citation type="submission" date="2023-10" db="EMBL/GenBank/DDBJ databases">
        <title>Draft genome sequence of Xylaria bambusicola isolate GMP-LS, the root and basal stem rot pathogen of sugarcane in Indonesia.</title>
        <authorList>
            <person name="Selvaraj P."/>
            <person name="Muralishankar V."/>
            <person name="Muruganantham S."/>
            <person name="Sp S."/>
            <person name="Haryani S."/>
            <person name="Lau K.J.X."/>
            <person name="Naqvi N.I."/>
        </authorList>
    </citation>
    <scope>NUCLEOTIDE SEQUENCE [LARGE SCALE GENOMIC DNA]</scope>
    <source>
        <strain evidence="10">GMP-LS</strain>
    </source>
</reference>
<evidence type="ECO:0000256" key="3">
    <source>
        <dbReference type="ARBA" id="ARBA00012418"/>
    </source>
</evidence>
<dbReference type="PANTHER" id="PTHR48446:SF1">
    <property type="entry name" value="DNA-DIRECTED RNA POLYMERASE SUBUNIT BETA' N-TERMINAL SECTION"/>
    <property type="match status" value="1"/>
</dbReference>
<evidence type="ECO:0000256" key="8">
    <source>
        <dbReference type="ARBA" id="ARBA00048552"/>
    </source>
</evidence>
<dbReference type="GO" id="GO:0006351">
    <property type="term" value="P:DNA-templated transcription"/>
    <property type="evidence" value="ECO:0007669"/>
    <property type="project" value="InterPro"/>
</dbReference>
<dbReference type="Gene3D" id="1.10.150.390">
    <property type="match status" value="1"/>
</dbReference>
<evidence type="ECO:0000313" key="10">
    <source>
        <dbReference type="EMBL" id="KAK5628585.1"/>
    </source>
</evidence>
<feature type="domain" description="RNA polymerase Rpb1" evidence="9">
    <location>
        <begin position="29"/>
        <end position="331"/>
    </location>
</feature>
<dbReference type="PANTHER" id="PTHR48446">
    <property type="entry name" value="DNA-DIRECTED RNA POLYMERASE SUBUNIT BETA' N-TERMINAL SECTION"/>
    <property type="match status" value="1"/>
</dbReference>
<comment type="catalytic activity">
    <reaction evidence="8">
        <text>RNA(n) + a ribonucleoside 5'-triphosphate = RNA(n+1) + diphosphate</text>
        <dbReference type="Rhea" id="RHEA:21248"/>
        <dbReference type="Rhea" id="RHEA-COMP:14527"/>
        <dbReference type="Rhea" id="RHEA-COMP:17342"/>
        <dbReference type="ChEBI" id="CHEBI:33019"/>
        <dbReference type="ChEBI" id="CHEBI:61557"/>
        <dbReference type="ChEBI" id="CHEBI:140395"/>
        <dbReference type="EC" id="2.7.7.6"/>
    </reaction>
</comment>
<gene>
    <name evidence="10" type="ORF">RRF57_004300</name>
</gene>
<dbReference type="GO" id="GO:0003899">
    <property type="term" value="F:DNA-directed RNA polymerase activity"/>
    <property type="evidence" value="ECO:0007669"/>
    <property type="project" value="UniProtKB-EC"/>
</dbReference>
<evidence type="ECO:0000313" key="11">
    <source>
        <dbReference type="Proteomes" id="UP001305414"/>
    </source>
</evidence>
<dbReference type="GO" id="GO:0046872">
    <property type="term" value="F:metal ion binding"/>
    <property type="evidence" value="ECO:0007669"/>
    <property type="project" value="UniProtKB-KW"/>
</dbReference>
<protein>
    <recommendedName>
        <fullName evidence="3">DNA-directed RNA polymerase</fullName>
        <ecNumber evidence="3">2.7.7.6</ecNumber>
    </recommendedName>
</protein>
<keyword evidence="7" id="KW-0539">Nucleus</keyword>
<dbReference type="InterPro" id="IPR007081">
    <property type="entry name" value="RNA_pol_Rpb1_5"/>
</dbReference>
<keyword evidence="11" id="KW-1185">Reference proteome</keyword>
<comment type="caution">
    <text evidence="10">The sequence shown here is derived from an EMBL/GenBank/DDBJ whole genome shotgun (WGS) entry which is preliminary data.</text>
</comment>
<dbReference type="InterPro" id="IPR035698">
    <property type="entry name" value="RNAP_III_Rpc1_C"/>
</dbReference>
<dbReference type="GO" id="GO:0005634">
    <property type="term" value="C:nucleus"/>
    <property type="evidence" value="ECO:0007669"/>
    <property type="project" value="UniProtKB-SubCell"/>
</dbReference>
<comment type="subcellular location">
    <subcellularLocation>
        <location evidence="1">Nucleus</location>
    </subcellularLocation>
</comment>
<comment type="similarity">
    <text evidence="2">Belongs to the RNA polymerase beta' chain family.</text>
</comment>